<accession>A0AC34G6Z0</accession>
<proteinExistence type="predicted"/>
<reference evidence="2" key="1">
    <citation type="submission" date="2022-11" db="UniProtKB">
        <authorList>
            <consortium name="WormBaseParasite"/>
        </authorList>
    </citation>
    <scope>IDENTIFICATION</scope>
</reference>
<protein>
    <submittedName>
        <fullName evidence="2">CUB domain-containing protein</fullName>
    </submittedName>
</protein>
<name>A0AC34G6Z0_9BILA</name>
<evidence type="ECO:0000313" key="2">
    <source>
        <dbReference type="WBParaSite" id="ES5_v2.g25447.t1"/>
    </source>
</evidence>
<organism evidence="1 2">
    <name type="scientific">Panagrolaimus sp. ES5</name>
    <dbReference type="NCBI Taxonomy" id="591445"/>
    <lineage>
        <taxon>Eukaryota</taxon>
        <taxon>Metazoa</taxon>
        <taxon>Ecdysozoa</taxon>
        <taxon>Nematoda</taxon>
        <taxon>Chromadorea</taxon>
        <taxon>Rhabditida</taxon>
        <taxon>Tylenchina</taxon>
        <taxon>Panagrolaimomorpha</taxon>
        <taxon>Panagrolaimoidea</taxon>
        <taxon>Panagrolaimidae</taxon>
        <taxon>Panagrolaimus</taxon>
    </lineage>
</organism>
<dbReference type="WBParaSite" id="ES5_v2.g25447.t1">
    <property type="protein sequence ID" value="ES5_v2.g25447.t1"/>
    <property type="gene ID" value="ES5_v2.g25447"/>
</dbReference>
<dbReference type="Proteomes" id="UP000887579">
    <property type="component" value="Unplaced"/>
</dbReference>
<sequence>MPNTEIVTSVIAMEVENEVDKIIYYEYENSKAVDLMARIADDRSEFIFSAMDNDTVKNVFWEFTADGSVQSQGFNIQFVKKSMKSLLLTKLLL</sequence>
<evidence type="ECO:0000313" key="1">
    <source>
        <dbReference type="Proteomes" id="UP000887579"/>
    </source>
</evidence>